<dbReference type="PROSITE" id="PS50002">
    <property type="entry name" value="SH3"/>
    <property type="match status" value="1"/>
</dbReference>
<feature type="compositionally biased region" description="Basic and acidic residues" evidence="14">
    <location>
        <begin position="232"/>
        <end position="250"/>
    </location>
</feature>
<feature type="domain" description="SH3" evidence="16">
    <location>
        <begin position="316"/>
        <end position="382"/>
    </location>
</feature>
<evidence type="ECO:0000256" key="5">
    <source>
        <dbReference type="ARBA" id="ARBA00022927"/>
    </source>
</evidence>
<evidence type="ECO:0000313" key="18">
    <source>
        <dbReference type="Proteomes" id="UP000000267"/>
    </source>
</evidence>
<evidence type="ECO:0000256" key="14">
    <source>
        <dbReference type="SAM" id="MobiDB-lite"/>
    </source>
</evidence>
<evidence type="ECO:0000256" key="8">
    <source>
        <dbReference type="ARBA" id="ARBA00023136"/>
    </source>
</evidence>
<dbReference type="Proteomes" id="UP000000267">
    <property type="component" value="Unassembled WGS sequence"/>
</dbReference>
<keyword evidence="9" id="KW-0576">Peroxisome</keyword>
<dbReference type="PANTHER" id="PTHR19332:SF1">
    <property type="entry name" value="PEROXISOMAL MEMBRANE PROTEIN PEX13"/>
    <property type="match status" value="1"/>
</dbReference>
<proteinExistence type="inferred from homology"/>
<evidence type="ECO:0000256" key="13">
    <source>
        <dbReference type="PROSITE-ProRule" id="PRU00192"/>
    </source>
</evidence>
<dbReference type="SUPFAM" id="SSF50044">
    <property type="entry name" value="SH3-domain"/>
    <property type="match status" value="1"/>
</dbReference>
<dbReference type="SMART" id="SM00326">
    <property type="entry name" value="SH3"/>
    <property type="match status" value="1"/>
</dbReference>
<evidence type="ECO:0000256" key="2">
    <source>
        <dbReference type="ARBA" id="ARBA00022443"/>
    </source>
</evidence>
<dbReference type="OMA" id="FARACYD"/>
<evidence type="ECO:0000256" key="9">
    <source>
        <dbReference type="ARBA" id="ARBA00023140"/>
    </source>
</evidence>
<name>A7TMW3_VANPO</name>
<keyword evidence="7" id="KW-0811">Translocation</keyword>
<keyword evidence="2 13" id="KW-0728">SH3 domain</keyword>
<evidence type="ECO:0000256" key="11">
    <source>
        <dbReference type="ARBA" id="ARBA00034535"/>
    </source>
</evidence>
<feature type="transmembrane region" description="Helical" evidence="15">
    <location>
        <begin position="271"/>
        <end position="288"/>
    </location>
</feature>
<evidence type="ECO:0000256" key="15">
    <source>
        <dbReference type="SAM" id="Phobius"/>
    </source>
</evidence>
<evidence type="ECO:0000256" key="1">
    <source>
        <dbReference type="ARBA" id="ARBA00006033"/>
    </source>
</evidence>
<comment type="subcellular location">
    <subcellularLocation>
        <location evidence="12">Peroxisome membrane</location>
    </subcellularLocation>
</comment>
<keyword evidence="18" id="KW-1185">Reference proteome</keyword>
<dbReference type="RefSeq" id="XP_001644293.1">
    <property type="nucleotide sequence ID" value="XM_001644243.1"/>
</dbReference>
<dbReference type="InterPro" id="IPR001452">
    <property type="entry name" value="SH3_domain"/>
</dbReference>
<protein>
    <recommendedName>
        <fullName evidence="11">Peroxisomal membrane protein PEX13</fullName>
    </recommendedName>
    <alternativeName>
        <fullName evidence="10">Peroxin-13</fullName>
    </alternativeName>
</protein>
<dbReference type="GeneID" id="5544568"/>
<keyword evidence="3" id="KW-0813">Transport</keyword>
<dbReference type="Pfam" id="PF14604">
    <property type="entry name" value="SH3_9"/>
    <property type="match status" value="1"/>
</dbReference>
<dbReference type="PhylomeDB" id="A7TMW3"/>
<dbReference type="OrthoDB" id="10037838at2759"/>
<gene>
    <name evidence="17" type="ORF">Kpol_1030p45</name>
</gene>
<dbReference type="KEGG" id="vpo:Kpol_1030p45"/>
<dbReference type="InterPro" id="IPR007223">
    <property type="entry name" value="Peroxin-13_N"/>
</dbReference>
<accession>A7TMW3</accession>
<organism evidence="18">
    <name type="scientific">Vanderwaltozyma polyspora (strain ATCC 22028 / DSM 70294 / BCRC 21397 / CBS 2163 / NBRC 10782 / NRRL Y-8283 / UCD 57-17)</name>
    <name type="common">Kluyveromyces polysporus</name>
    <dbReference type="NCBI Taxonomy" id="436907"/>
    <lineage>
        <taxon>Eukaryota</taxon>
        <taxon>Fungi</taxon>
        <taxon>Dikarya</taxon>
        <taxon>Ascomycota</taxon>
        <taxon>Saccharomycotina</taxon>
        <taxon>Saccharomycetes</taxon>
        <taxon>Saccharomycetales</taxon>
        <taxon>Saccharomycetaceae</taxon>
        <taxon>Vanderwaltozyma</taxon>
    </lineage>
</organism>
<dbReference type="Gene3D" id="2.30.30.40">
    <property type="entry name" value="SH3 Domains"/>
    <property type="match status" value="1"/>
</dbReference>
<keyword evidence="8 15" id="KW-0472">Membrane</keyword>
<dbReference type="GO" id="GO:0016560">
    <property type="term" value="P:protein import into peroxisome matrix, docking"/>
    <property type="evidence" value="ECO:0007669"/>
    <property type="project" value="InterPro"/>
</dbReference>
<dbReference type="eggNOG" id="KOG3875">
    <property type="taxonomic scope" value="Eukaryota"/>
</dbReference>
<comment type="similarity">
    <text evidence="1">Belongs to the peroxin-13 family.</text>
</comment>
<reference evidence="17 18" key="1">
    <citation type="journal article" date="2007" name="Proc. Natl. Acad. Sci. U.S.A.">
        <title>Independent sorting-out of thousands of duplicated gene pairs in two yeast species descended from a whole-genome duplication.</title>
        <authorList>
            <person name="Scannell D.R."/>
            <person name="Frank A.C."/>
            <person name="Conant G.C."/>
            <person name="Byrne K.P."/>
            <person name="Woolfit M."/>
            <person name="Wolfe K.H."/>
        </authorList>
    </citation>
    <scope>NUCLEOTIDE SEQUENCE [LARGE SCALE GENOMIC DNA]</scope>
    <source>
        <strain evidence="18">ATCC 22028 / DSM 70294 / BCRC 21397 / CBS 2163 / NBRC 10782 / NRRL Y-8283 / UCD 57-17</strain>
    </source>
</reference>
<feature type="region of interest" description="Disordered" evidence="14">
    <location>
        <begin position="48"/>
        <end position="74"/>
    </location>
</feature>
<dbReference type="InParanoid" id="A7TMW3"/>
<evidence type="ECO:0000313" key="17">
    <source>
        <dbReference type="EMBL" id="EDO16435.1"/>
    </source>
</evidence>
<evidence type="ECO:0000256" key="12">
    <source>
        <dbReference type="ARBA" id="ARBA00046271"/>
    </source>
</evidence>
<dbReference type="PANTHER" id="PTHR19332">
    <property type="entry name" value="PEROXISOMAL MEMBRANE PROTEIN PEX13"/>
    <property type="match status" value="1"/>
</dbReference>
<dbReference type="Pfam" id="PF04088">
    <property type="entry name" value="Peroxin-13_N"/>
    <property type="match status" value="1"/>
</dbReference>
<dbReference type="GO" id="GO:1990429">
    <property type="term" value="C:peroxisomal importomer complex"/>
    <property type="evidence" value="ECO:0007669"/>
    <property type="project" value="TreeGrafter"/>
</dbReference>
<keyword evidence="6 15" id="KW-1133">Transmembrane helix</keyword>
<dbReference type="CDD" id="cd11771">
    <property type="entry name" value="SH3_Pex13p_fungal"/>
    <property type="match status" value="1"/>
</dbReference>
<evidence type="ECO:0000256" key="10">
    <source>
        <dbReference type="ARBA" id="ARBA00029693"/>
    </source>
</evidence>
<evidence type="ECO:0000256" key="6">
    <source>
        <dbReference type="ARBA" id="ARBA00022989"/>
    </source>
</evidence>
<dbReference type="PRINTS" id="PR00452">
    <property type="entry name" value="SH3DOMAIN"/>
</dbReference>
<keyword evidence="4 15" id="KW-0812">Transmembrane</keyword>
<dbReference type="EMBL" id="DS480425">
    <property type="protein sequence ID" value="EDO16435.1"/>
    <property type="molecule type" value="Genomic_DNA"/>
</dbReference>
<evidence type="ECO:0000256" key="3">
    <source>
        <dbReference type="ARBA" id="ARBA00022448"/>
    </source>
</evidence>
<keyword evidence="5" id="KW-0653">Protein transport</keyword>
<evidence type="ECO:0000256" key="4">
    <source>
        <dbReference type="ARBA" id="ARBA00022692"/>
    </source>
</evidence>
<dbReference type="GO" id="GO:0005778">
    <property type="term" value="C:peroxisomal membrane"/>
    <property type="evidence" value="ECO:0007669"/>
    <property type="project" value="UniProtKB-SubCell"/>
</dbReference>
<dbReference type="InterPro" id="IPR036028">
    <property type="entry name" value="SH3-like_dom_sf"/>
</dbReference>
<sequence>MSSVSRENIRPKPWETKGIDVQELTKLGNNREDSANILIGSENGVASGDGISSEGAGVSDGRNPDHGNSLGNYNTNGGMFDSGNQLYRNMNGLQYGNSGLYRNNYYDSAFSPTYGNRYGGGFYGNSYGSSYGSMYGSPYGGLNQNNTGVAESTQATFQLIESIIGAFTGFAQMLESTYMATHNSFFTMVSVAEQFNYLKEAIGSFFGIFALMKVLRKILHFLSNGKIKSIEPSKEHDPKGKSEEDKKDIENGNINHIKRETEVSKTKKSKYHIILSFLSLVFGLPIILSKIDTILRLKNGQRKQVLNGETDSNGTVPIEFARACYDFTPENNKFEVPLNKDDIVAVLRKQDALGRNSNWWKVQTKDGKTGYVPYNYIEVIRQKLLQSN</sequence>
<dbReference type="STRING" id="436907.A7TMW3"/>
<evidence type="ECO:0000259" key="16">
    <source>
        <dbReference type="PROSITE" id="PS50002"/>
    </source>
</evidence>
<dbReference type="AlphaFoldDB" id="A7TMW3"/>
<evidence type="ECO:0000256" key="7">
    <source>
        <dbReference type="ARBA" id="ARBA00023010"/>
    </source>
</evidence>
<dbReference type="HOGENOM" id="CLU_034386_2_0_1"/>
<feature type="region of interest" description="Disordered" evidence="14">
    <location>
        <begin position="232"/>
        <end position="253"/>
    </location>
</feature>
<dbReference type="InterPro" id="IPR035463">
    <property type="entry name" value="Pex13"/>
</dbReference>